<dbReference type="AlphaFoldDB" id="A0A0F9A7D4"/>
<feature type="region of interest" description="Disordered" evidence="1">
    <location>
        <begin position="67"/>
        <end position="87"/>
    </location>
</feature>
<protein>
    <submittedName>
        <fullName evidence="2">Uncharacterized protein</fullName>
    </submittedName>
</protein>
<organism evidence="2">
    <name type="scientific">marine sediment metagenome</name>
    <dbReference type="NCBI Taxonomy" id="412755"/>
    <lineage>
        <taxon>unclassified sequences</taxon>
        <taxon>metagenomes</taxon>
        <taxon>ecological metagenomes</taxon>
    </lineage>
</organism>
<accession>A0A0F9A7D4</accession>
<gene>
    <name evidence="2" type="ORF">LCGC14_2605610</name>
</gene>
<sequence>MRVLSLLNYLSEFEKDATVFIAVFSEATQETRYHTVGHLSSDHADDPILIIEPICVLPGSGSVSRPLIDKGGTNGPFNDENDKRKYR</sequence>
<evidence type="ECO:0000256" key="1">
    <source>
        <dbReference type="SAM" id="MobiDB-lite"/>
    </source>
</evidence>
<proteinExistence type="predicted"/>
<dbReference type="EMBL" id="LAZR01044098">
    <property type="protein sequence ID" value="KKL05479.1"/>
    <property type="molecule type" value="Genomic_DNA"/>
</dbReference>
<evidence type="ECO:0000313" key="2">
    <source>
        <dbReference type="EMBL" id="KKL05479.1"/>
    </source>
</evidence>
<name>A0A0F9A7D4_9ZZZZ</name>
<comment type="caution">
    <text evidence="2">The sequence shown here is derived from an EMBL/GenBank/DDBJ whole genome shotgun (WGS) entry which is preliminary data.</text>
</comment>
<reference evidence="2" key="1">
    <citation type="journal article" date="2015" name="Nature">
        <title>Complex archaea that bridge the gap between prokaryotes and eukaryotes.</title>
        <authorList>
            <person name="Spang A."/>
            <person name="Saw J.H."/>
            <person name="Jorgensen S.L."/>
            <person name="Zaremba-Niedzwiedzka K."/>
            <person name="Martijn J."/>
            <person name="Lind A.E."/>
            <person name="van Eijk R."/>
            <person name="Schleper C."/>
            <person name="Guy L."/>
            <person name="Ettema T.J."/>
        </authorList>
    </citation>
    <scope>NUCLEOTIDE SEQUENCE</scope>
</reference>